<evidence type="ECO:0000313" key="4">
    <source>
        <dbReference type="Proteomes" id="UP000068250"/>
    </source>
</evidence>
<keyword evidence="2" id="KW-0808">Transferase</keyword>
<name>A0A0U5BH53_9PROT</name>
<dbReference type="OrthoDB" id="9781342at2"/>
<dbReference type="GO" id="GO:0103068">
    <property type="term" value="F:leukotriene C4 gamma-glutamyl transferase activity"/>
    <property type="evidence" value="ECO:0007669"/>
    <property type="project" value="UniProtKB-EC"/>
</dbReference>
<dbReference type="Pfam" id="PF01019">
    <property type="entry name" value="G_glu_transpept"/>
    <property type="match status" value="1"/>
</dbReference>
<dbReference type="STRING" id="431306.AGA_531"/>
<reference evidence="4" key="2">
    <citation type="submission" date="2014-09" db="EMBL/GenBank/DDBJ databases">
        <authorList>
            <person name="Illeghems K.G."/>
        </authorList>
    </citation>
    <scope>NUCLEOTIDE SEQUENCE [LARGE SCALE GENOMIC DNA]</scope>
    <source>
        <strain evidence="4">LMG 23848T</strain>
    </source>
</reference>
<evidence type="ECO:0000313" key="2">
    <source>
        <dbReference type="EMBL" id="CEF54009.1"/>
    </source>
</evidence>
<accession>A0A0U5BH53</accession>
<sequence>MAARFKKHRSVLSRTGLSGRSRAAALALALTGTLAACGEPAQQVSQPVVSGFVGEVAADEPRAALVARDVLAKGGNAADAAAALGLALSVSLPSRASLGGGGACLAWRPGEAAGQAFVFLPHGPSQTDAGADRPASVPLLARGLFLMQMRYGSVDFADLVVPARNMASHGVPVSGLLAADLAAVQSSLLADDKARAVFGNENGQALAADDILVQSRLAGALERMRIAGVGDLYTGALAQTFVEGAQVAGGGLATADLRSNVPVAEPPLTVHANGMDISFLPPPADGGLGMAASYLAGGRGGERVVAAWRARQTGKGSSVSVADAQALLNSGSLSAGGGLPALPASTSFVVTDRQGETVACALSMNNLFGTGRIAGSTGIVLGASPAQRPQPLLAAGIAHQGAQQFRAAAAASGQNVAADTAAIALQAAVAGVRPQVTNGNGRANFVSCPGGLPSNAGRCFGWTDPRGAGLAVGNAPVSH</sequence>
<dbReference type="PRINTS" id="PR01210">
    <property type="entry name" value="GGTRANSPTASE"/>
</dbReference>
<dbReference type="Proteomes" id="UP000657200">
    <property type="component" value="Unassembled WGS sequence"/>
</dbReference>
<dbReference type="SUPFAM" id="SSF56235">
    <property type="entry name" value="N-terminal nucleophile aminohydrolases (Ntn hydrolases)"/>
    <property type="match status" value="1"/>
</dbReference>
<dbReference type="PATRIC" id="fig|431306.5.peg.507"/>
<protein>
    <submittedName>
        <fullName evidence="2">Gamma-glutamyltranspeptidase</fullName>
        <ecNumber evidence="2">2.3.2.2</ecNumber>
    </submittedName>
</protein>
<comment type="similarity">
    <text evidence="1">Belongs to the gamma-glutamyltransferase family.</text>
</comment>
<dbReference type="PANTHER" id="PTHR43199">
    <property type="entry name" value="GLUTATHIONE HYDROLASE"/>
    <property type="match status" value="1"/>
</dbReference>
<evidence type="ECO:0000256" key="1">
    <source>
        <dbReference type="ARBA" id="ARBA00009381"/>
    </source>
</evidence>
<dbReference type="EC" id="2.3.2.2" evidence="2"/>
<organism evidence="2 4">
    <name type="scientific">Acetobacter ghanensis</name>
    <dbReference type="NCBI Taxonomy" id="431306"/>
    <lineage>
        <taxon>Bacteria</taxon>
        <taxon>Pseudomonadati</taxon>
        <taxon>Pseudomonadota</taxon>
        <taxon>Alphaproteobacteria</taxon>
        <taxon>Acetobacterales</taxon>
        <taxon>Acetobacteraceae</taxon>
        <taxon>Acetobacter</taxon>
    </lineage>
</organism>
<dbReference type="Proteomes" id="UP000068250">
    <property type="component" value="Chromosome I"/>
</dbReference>
<dbReference type="AlphaFoldDB" id="A0A0U5BH53"/>
<dbReference type="InterPro" id="IPR051792">
    <property type="entry name" value="GGT_bact"/>
</dbReference>
<dbReference type="EMBL" id="LN609302">
    <property type="protein sequence ID" value="CEF54009.1"/>
    <property type="molecule type" value="Genomic_DNA"/>
</dbReference>
<keyword evidence="5" id="KW-1185">Reference proteome</keyword>
<dbReference type="PANTHER" id="PTHR43199:SF1">
    <property type="entry name" value="GLUTATHIONE HYDROLASE PROENZYME"/>
    <property type="match status" value="1"/>
</dbReference>
<proteinExistence type="inferred from homology"/>
<reference evidence="2" key="1">
    <citation type="submission" date="2014-09" db="EMBL/GenBank/DDBJ databases">
        <authorList>
            <person name="Magalhaes I.L.F."/>
            <person name="Oliveira U."/>
            <person name="Santos F.R."/>
            <person name="Vidigal T.H.D.A."/>
            <person name="Brescovit A.D."/>
            <person name="Santos A.J."/>
        </authorList>
    </citation>
    <scope>NUCLEOTIDE SEQUENCE</scope>
    <source>
        <strain evidence="2">LMG 23848T</strain>
    </source>
</reference>
<keyword evidence="2" id="KW-0012">Acyltransferase</keyword>
<evidence type="ECO:0000313" key="5">
    <source>
        <dbReference type="Proteomes" id="UP000657200"/>
    </source>
</evidence>
<gene>
    <name evidence="2" type="primary">ggt</name>
    <name evidence="2" type="ORF">AGA_531</name>
    <name evidence="3" type="ORF">GOB80_10105</name>
</gene>
<dbReference type="InterPro" id="IPR029055">
    <property type="entry name" value="Ntn_hydrolases_N"/>
</dbReference>
<evidence type="ECO:0000313" key="3">
    <source>
        <dbReference type="EMBL" id="NHO40023.1"/>
    </source>
</evidence>
<dbReference type="EMBL" id="WOTE01000005">
    <property type="protein sequence ID" value="NHO40023.1"/>
    <property type="molecule type" value="Genomic_DNA"/>
</dbReference>
<dbReference type="RefSeq" id="WP_059022839.1">
    <property type="nucleotide sequence ID" value="NZ_LN609302.1"/>
</dbReference>
<reference evidence="3 5" key="3">
    <citation type="journal article" date="2020" name="Int. J. Syst. Evol. Microbiol.">
        <title>Novel acetic acid bacteria from cider fermentations: Acetobacter conturbans sp. nov. and Acetobacter fallax sp. nov.</title>
        <authorList>
            <person name="Sombolestani A.S."/>
            <person name="Cleenwerck I."/>
            <person name="Cnockaert M."/>
            <person name="Borremans W."/>
            <person name="Wieme A.D."/>
            <person name="De Vuyst L."/>
            <person name="Vandamme P."/>
        </authorList>
    </citation>
    <scope>NUCLEOTIDE SEQUENCE [LARGE SCALE GENOMIC DNA]</scope>
    <source>
        <strain evidence="3 5">LMG 23848</strain>
    </source>
</reference>